<keyword evidence="14" id="KW-1185">Reference proteome</keyword>
<evidence type="ECO:0000313" key="13">
    <source>
        <dbReference type="EMBL" id="OAO16172.1"/>
    </source>
</evidence>
<dbReference type="Pfam" id="PF04969">
    <property type="entry name" value="CS"/>
    <property type="match status" value="1"/>
</dbReference>
<dbReference type="PROSITE" id="PS51203">
    <property type="entry name" value="CS"/>
    <property type="match status" value="1"/>
</dbReference>
<dbReference type="Gene3D" id="3.30.420.40">
    <property type="match status" value="1"/>
</dbReference>
<evidence type="ECO:0000256" key="6">
    <source>
        <dbReference type="ARBA" id="ARBA00022679"/>
    </source>
</evidence>
<keyword evidence="5" id="KW-0963">Cytoplasm</keyword>
<dbReference type="EC" id="2.7.1.33" evidence="4"/>
<evidence type="ECO:0000256" key="3">
    <source>
        <dbReference type="ARBA" id="ARBA00005225"/>
    </source>
</evidence>
<dbReference type="SUPFAM" id="SSF49764">
    <property type="entry name" value="HSP20-like chaperones"/>
    <property type="match status" value="1"/>
</dbReference>
<dbReference type="NCBIfam" id="TIGR00555">
    <property type="entry name" value="panK_eukar"/>
    <property type="match status" value="1"/>
</dbReference>
<evidence type="ECO:0000256" key="2">
    <source>
        <dbReference type="ARBA" id="ARBA00004496"/>
    </source>
</evidence>
<evidence type="ECO:0000256" key="7">
    <source>
        <dbReference type="ARBA" id="ARBA00022741"/>
    </source>
</evidence>
<dbReference type="InterPro" id="IPR007052">
    <property type="entry name" value="CS_dom"/>
</dbReference>
<proteinExistence type="inferred from homology"/>
<dbReference type="CDD" id="cd24122">
    <property type="entry name" value="ASKHA_NBD_PanK-II_Pank1-like"/>
    <property type="match status" value="1"/>
</dbReference>
<sequence>MDSFSDSEAVKHFSSYSSMVSREVTRPLFGIDIGGTLTKCVYFEPLHCEVDISNTSKMTQFIKLQKQYNSKLADRTTDDSKYEIEVKGMNGYMHFLKFQTTDVPDGLSLIKDQGFDPDCFSVAATGGGAYKYSALLSDVIGRPCPKADELESLIRGIAFLQENYPNECYTYIPAIDGNEPQKVCIPMKQSIYPFLLVNIGSGVSILKVSSENICERVGGCPMGGGTFFGLARLLAGGMSFEETIREASRGNKSNVDMLVKDIYGGDYEQFNLKGSVVASSFGKIGREYNDTEYTQSDILASILHMITNNIGSLANLHAKAYGIKRIIYSGNFFHHNQTAMYLLSMSMRYWSAGAVKALFLEHEGYCGAVGALLGTLERQAFNVIPNTTIDDDDKNSVDIDPTVYVEEIKDYMWKDEENSVIITIDNPKFEGTPLNMVKVESTKQSLFVQVHVVADSILTLRIPLLYEAIIPEQTLFSLNGYTLTIIVNKKVPHPWPRLPLIFEGEVRTTRSRSCY</sequence>
<comment type="subcellular location">
    <subcellularLocation>
        <location evidence="2">Cytoplasm</location>
    </subcellularLocation>
</comment>
<feature type="domain" description="CS" evidence="12">
    <location>
        <begin position="406"/>
        <end position="499"/>
    </location>
</feature>
<name>A0A196SJ15_BLAHN</name>
<comment type="caution">
    <text evidence="13">The sequence shown here is derived from an EMBL/GenBank/DDBJ whole genome shotgun (WGS) entry which is preliminary data.</text>
</comment>
<dbReference type="GO" id="GO:0015937">
    <property type="term" value="P:coenzyme A biosynthetic process"/>
    <property type="evidence" value="ECO:0007669"/>
    <property type="project" value="UniProtKB-KW"/>
</dbReference>
<dbReference type="PANTHER" id="PTHR12280:SF20">
    <property type="entry name" value="4'-PHOSPHOPANTETHEINE PHOSPHATASE"/>
    <property type="match status" value="1"/>
</dbReference>
<gene>
    <name evidence="13" type="ORF">AV274_2113</name>
</gene>
<protein>
    <recommendedName>
        <fullName evidence="4">pantothenate kinase</fullName>
        <ecNumber evidence="4">2.7.1.33</ecNumber>
    </recommendedName>
</protein>
<organism evidence="13 14">
    <name type="scientific">Blastocystis sp. subtype 1 (strain ATCC 50177 / NandII)</name>
    <dbReference type="NCBI Taxonomy" id="478820"/>
    <lineage>
        <taxon>Eukaryota</taxon>
        <taxon>Sar</taxon>
        <taxon>Stramenopiles</taxon>
        <taxon>Bigyra</taxon>
        <taxon>Opalozoa</taxon>
        <taxon>Opalinata</taxon>
        <taxon>Blastocystidae</taxon>
        <taxon>Blastocystis</taxon>
    </lineage>
</organism>
<comment type="similarity">
    <text evidence="11">Belongs to the type II pantothenate kinase family.</text>
</comment>
<accession>A0A196SJ15</accession>
<dbReference type="SUPFAM" id="SSF53067">
    <property type="entry name" value="Actin-like ATPase domain"/>
    <property type="match status" value="2"/>
</dbReference>
<dbReference type="AlphaFoldDB" id="A0A196SJ15"/>
<evidence type="ECO:0000256" key="11">
    <source>
        <dbReference type="ARBA" id="ARBA00060870"/>
    </source>
</evidence>
<dbReference type="InterPro" id="IPR004567">
    <property type="entry name" value="Type_II_PanK"/>
</dbReference>
<comment type="catalytic activity">
    <reaction evidence="1">
        <text>(R)-pantothenate + ATP = (R)-4'-phosphopantothenate + ADP + H(+)</text>
        <dbReference type="Rhea" id="RHEA:16373"/>
        <dbReference type="ChEBI" id="CHEBI:10986"/>
        <dbReference type="ChEBI" id="CHEBI:15378"/>
        <dbReference type="ChEBI" id="CHEBI:29032"/>
        <dbReference type="ChEBI" id="CHEBI:30616"/>
        <dbReference type="ChEBI" id="CHEBI:456216"/>
        <dbReference type="EC" id="2.7.1.33"/>
    </reaction>
</comment>
<keyword evidence="9" id="KW-0067">ATP-binding</keyword>
<dbReference type="STRING" id="478820.A0A196SJ15"/>
<dbReference type="EMBL" id="LXWW01000096">
    <property type="protein sequence ID" value="OAO16172.1"/>
    <property type="molecule type" value="Genomic_DNA"/>
</dbReference>
<dbReference type="Pfam" id="PF03630">
    <property type="entry name" value="Fumble"/>
    <property type="match status" value="1"/>
</dbReference>
<dbReference type="OrthoDB" id="275583at2759"/>
<keyword evidence="6" id="KW-0808">Transferase</keyword>
<dbReference type="GO" id="GO:0005524">
    <property type="term" value="F:ATP binding"/>
    <property type="evidence" value="ECO:0007669"/>
    <property type="project" value="UniProtKB-KW"/>
</dbReference>
<dbReference type="Gene3D" id="2.60.40.790">
    <property type="match status" value="1"/>
</dbReference>
<dbReference type="GO" id="GO:0005634">
    <property type="term" value="C:nucleus"/>
    <property type="evidence" value="ECO:0007669"/>
    <property type="project" value="TreeGrafter"/>
</dbReference>
<dbReference type="InterPro" id="IPR008978">
    <property type="entry name" value="HSP20-like_chaperone"/>
</dbReference>
<dbReference type="GO" id="GO:0004594">
    <property type="term" value="F:pantothenate kinase activity"/>
    <property type="evidence" value="ECO:0007669"/>
    <property type="project" value="UniProtKB-EC"/>
</dbReference>
<evidence type="ECO:0000256" key="9">
    <source>
        <dbReference type="ARBA" id="ARBA00022840"/>
    </source>
</evidence>
<keyword evidence="7" id="KW-0547">Nucleotide-binding</keyword>
<dbReference type="InterPro" id="IPR043129">
    <property type="entry name" value="ATPase_NBD"/>
</dbReference>
<reference evidence="13 14" key="1">
    <citation type="submission" date="2016-05" db="EMBL/GenBank/DDBJ databases">
        <title>Nuclear genome of Blastocystis sp. subtype 1 NandII.</title>
        <authorList>
            <person name="Gentekaki E."/>
            <person name="Curtis B."/>
            <person name="Stairs C."/>
            <person name="Eme L."/>
            <person name="Herman E."/>
            <person name="Klimes V."/>
            <person name="Arias M.C."/>
            <person name="Elias M."/>
            <person name="Hilliou F."/>
            <person name="Klute M."/>
            <person name="Malik S.-B."/>
            <person name="Pightling A."/>
            <person name="Rachubinski R."/>
            <person name="Salas D."/>
            <person name="Schlacht A."/>
            <person name="Suga H."/>
            <person name="Archibald J."/>
            <person name="Ball S.G."/>
            <person name="Clark G."/>
            <person name="Dacks J."/>
            <person name="Van Der Giezen M."/>
            <person name="Tsaousis A."/>
            <person name="Roger A."/>
        </authorList>
    </citation>
    <scope>NUCLEOTIDE SEQUENCE [LARGE SCALE GENOMIC DNA]</scope>
    <source>
        <strain evidence="14">ATCC 50177 / NandII</strain>
    </source>
</reference>
<dbReference type="Proteomes" id="UP000078348">
    <property type="component" value="Unassembled WGS sequence"/>
</dbReference>
<keyword evidence="10" id="KW-0173">Coenzyme A biosynthesis</keyword>
<evidence type="ECO:0000313" key="14">
    <source>
        <dbReference type="Proteomes" id="UP000078348"/>
    </source>
</evidence>
<evidence type="ECO:0000256" key="8">
    <source>
        <dbReference type="ARBA" id="ARBA00022777"/>
    </source>
</evidence>
<evidence type="ECO:0000256" key="4">
    <source>
        <dbReference type="ARBA" id="ARBA00012102"/>
    </source>
</evidence>
<keyword evidence="8 13" id="KW-0418">Kinase</keyword>
<comment type="pathway">
    <text evidence="3">Cofactor biosynthesis; coenzyme A biosynthesis; CoA from (R)-pantothenate: step 1/5.</text>
</comment>
<dbReference type="PANTHER" id="PTHR12280">
    <property type="entry name" value="PANTOTHENATE KINASE"/>
    <property type="match status" value="1"/>
</dbReference>
<dbReference type="GO" id="GO:0005829">
    <property type="term" value="C:cytosol"/>
    <property type="evidence" value="ECO:0007669"/>
    <property type="project" value="TreeGrafter"/>
</dbReference>
<evidence type="ECO:0000256" key="1">
    <source>
        <dbReference type="ARBA" id="ARBA00001206"/>
    </source>
</evidence>
<evidence type="ECO:0000256" key="5">
    <source>
        <dbReference type="ARBA" id="ARBA00022490"/>
    </source>
</evidence>
<dbReference type="FunFam" id="3.30.420.40:FF:000025">
    <property type="entry name" value="pantothenate kinase 2, mitochondrial"/>
    <property type="match status" value="1"/>
</dbReference>
<dbReference type="Gene3D" id="3.30.420.510">
    <property type="match status" value="1"/>
</dbReference>
<evidence type="ECO:0000256" key="10">
    <source>
        <dbReference type="ARBA" id="ARBA00022993"/>
    </source>
</evidence>
<evidence type="ECO:0000259" key="12">
    <source>
        <dbReference type="PROSITE" id="PS51203"/>
    </source>
</evidence>